<keyword evidence="2" id="KW-0456">Lyase</keyword>
<dbReference type="PANTHER" id="PTHR13812">
    <property type="entry name" value="KETIMINE REDUCTASE MU-CRYSTALLIN"/>
    <property type="match status" value="1"/>
</dbReference>
<dbReference type="InParanoid" id="A0A7X0JU29"/>
<dbReference type="EC" id="4.3.1.12" evidence="2"/>
<gene>
    <name evidence="2" type="ORF">HNR48_002549</name>
</gene>
<evidence type="ECO:0000313" key="3">
    <source>
        <dbReference type="Proteomes" id="UP000528457"/>
    </source>
</evidence>
<name>A0A7X0JU29_9GAMM</name>
<dbReference type="EMBL" id="JACHHT010000002">
    <property type="protein sequence ID" value="MBB6522264.1"/>
    <property type="molecule type" value="Genomic_DNA"/>
</dbReference>
<dbReference type="PANTHER" id="PTHR13812:SF19">
    <property type="entry name" value="KETIMINE REDUCTASE MU-CRYSTALLIN"/>
    <property type="match status" value="1"/>
</dbReference>
<dbReference type="Proteomes" id="UP000528457">
    <property type="component" value="Unassembled WGS sequence"/>
</dbReference>
<evidence type="ECO:0000256" key="1">
    <source>
        <dbReference type="ARBA" id="ARBA00008903"/>
    </source>
</evidence>
<dbReference type="RefSeq" id="WP_166846291.1">
    <property type="nucleotide sequence ID" value="NZ_JAAONY010000002.1"/>
</dbReference>
<dbReference type="AlphaFoldDB" id="A0A7X0JU29"/>
<accession>A0A7X0JU29</accession>
<dbReference type="InterPro" id="IPR023401">
    <property type="entry name" value="ODC_N"/>
</dbReference>
<protein>
    <submittedName>
        <fullName evidence="2">Ornithine cyclodeaminase</fullName>
        <ecNumber evidence="2">4.3.1.12</ecNumber>
    </submittedName>
</protein>
<dbReference type="GO" id="GO:0005737">
    <property type="term" value="C:cytoplasm"/>
    <property type="evidence" value="ECO:0007669"/>
    <property type="project" value="TreeGrafter"/>
</dbReference>
<dbReference type="SUPFAM" id="SSF51735">
    <property type="entry name" value="NAD(P)-binding Rossmann-fold domains"/>
    <property type="match status" value="1"/>
</dbReference>
<sequence>MLVINKQDIHQLIDMASCIDIMRQAMVQVSQGKTRLPLRWGLQMPNQDLMGMMPGYLADPECFGLKIVNMMQANRGGVNSSHLGCMMLFEAEHGKPLALLDAGEITAMRTAAASAMATDLLARKNASRLAIVGSGEQAISHIHAICKVRDIDSVHVWFRHPEKAQGFIEQFPSDLWPPIVAHHRVEECLKGADIVCTVSAAQQAIVFEPMLEAGMHLNVVGSSIKEHQELDFQALLHCRYFVDYFESANHQAGELIHAREQRLIGEDYVQGEIGQLIGGEIEGRHKASDITVYRSLGVAAQDLAMAHYLYQQARQQGLGSSVDFL</sequence>
<comment type="similarity">
    <text evidence="1">Belongs to the ornithine cyclodeaminase/mu-crystallin family.</text>
</comment>
<dbReference type="GO" id="GO:0008473">
    <property type="term" value="F:ornithine cyclodeaminase activity"/>
    <property type="evidence" value="ECO:0007669"/>
    <property type="project" value="UniProtKB-EC"/>
</dbReference>
<dbReference type="FunFam" id="3.40.50.720:FF:000311">
    <property type="entry name" value="Ornithine cyclodeaminase"/>
    <property type="match status" value="1"/>
</dbReference>
<dbReference type="GO" id="GO:0019752">
    <property type="term" value="P:carboxylic acid metabolic process"/>
    <property type="evidence" value="ECO:0007669"/>
    <property type="project" value="UniProtKB-ARBA"/>
</dbReference>
<comment type="caution">
    <text evidence="2">The sequence shown here is derived from an EMBL/GenBank/DDBJ whole genome shotgun (WGS) entry which is preliminary data.</text>
</comment>
<organism evidence="2 3">
    <name type="scientific">Pseudoteredinibacter isoporae</name>
    <dbReference type="NCBI Taxonomy" id="570281"/>
    <lineage>
        <taxon>Bacteria</taxon>
        <taxon>Pseudomonadati</taxon>
        <taxon>Pseudomonadota</taxon>
        <taxon>Gammaproteobacteria</taxon>
        <taxon>Cellvibrionales</taxon>
        <taxon>Cellvibrionaceae</taxon>
        <taxon>Pseudoteredinibacter</taxon>
    </lineage>
</organism>
<dbReference type="InterPro" id="IPR003462">
    <property type="entry name" value="ODC_Mu_crystall"/>
</dbReference>
<evidence type="ECO:0000313" key="2">
    <source>
        <dbReference type="EMBL" id="MBB6522264.1"/>
    </source>
</evidence>
<reference evidence="2 3" key="1">
    <citation type="submission" date="2020-08" db="EMBL/GenBank/DDBJ databases">
        <title>Genomic Encyclopedia of Type Strains, Phase IV (KMG-IV): sequencing the most valuable type-strain genomes for metagenomic binning, comparative biology and taxonomic classification.</title>
        <authorList>
            <person name="Goeker M."/>
        </authorList>
    </citation>
    <scope>NUCLEOTIDE SEQUENCE [LARGE SCALE GENOMIC DNA]</scope>
    <source>
        <strain evidence="2 3">DSM 22368</strain>
    </source>
</reference>
<dbReference type="Gene3D" id="3.40.50.720">
    <property type="entry name" value="NAD(P)-binding Rossmann-like Domain"/>
    <property type="match status" value="1"/>
</dbReference>
<dbReference type="Pfam" id="PF02423">
    <property type="entry name" value="OCD_Mu_crystall"/>
    <property type="match status" value="1"/>
</dbReference>
<dbReference type="InterPro" id="IPR036291">
    <property type="entry name" value="NAD(P)-bd_dom_sf"/>
</dbReference>
<dbReference type="PIRSF" id="PIRSF001439">
    <property type="entry name" value="CryM"/>
    <property type="match status" value="1"/>
</dbReference>
<keyword evidence="3" id="KW-1185">Reference proteome</keyword>
<dbReference type="Gene3D" id="3.30.1780.10">
    <property type="entry name" value="ornithine cyclodeaminase, domain 1"/>
    <property type="match status" value="1"/>
</dbReference>
<proteinExistence type="inferred from homology"/>
<dbReference type="GO" id="GO:0016491">
    <property type="term" value="F:oxidoreductase activity"/>
    <property type="evidence" value="ECO:0007669"/>
    <property type="project" value="UniProtKB-ARBA"/>
</dbReference>